<comment type="caution">
    <text evidence="2">The sequence shown here is derived from an EMBL/GenBank/DDBJ whole genome shotgun (WGS) entry which is preliminary data.</text>
</comment>
<feature type="compositionally biased region" description="Acidic residues" evidence="1">
    <location>
        <begin position="9"/>
        <end position="21"/>
    </location>
</feature>
<dbReference type="AlphaFoldDB" id="A0AAW0G9C8"/>
<organism evidence="2 3">
    <name type="scientific">Cerrena zonata</name>
    <dbReference type="NCBI Taxonomy" id="2478898"/>
    <lineage>
        <taxon>Eukaryota</taxon>
        <taxon>Fungi</taxon>
        <taxon>Dikarya</taxon>
        <taxon>Basidiomycota</taxon>
        <taxon>Agaricomycotina</taxon>
        <taxon>Agaricomycetes</taxon>
        <taxon>Polyporales</taxon>
        <taxon>Cerrenaceae</taxon>
        <taxon>Cerrena</taxon>
    </lineage>
</organism>
<protein>
    <submittedName>
        <fullName evidence="2">Uncharacterized protein</fullName>
    </submittedName>
</protein>
<proteinExistence type="predicted"/>
<feature type="region of interest" description="Disordered" evidence="1">
    <location>
        <begin position="1"/>
        <end position="39"/>
    </location>
</feature>
<accession>A0AAW0G9C8</accession>
<dbReference type="Proteomes" id="UP001385951">
    <property type="component" value="Unassembled WGS sequence"/>
</dbReference>
<sequence length="447" mass="51161">MSTSIYSESESDIDWDGDQDSGSETASYHMHSEEDSPTRKYFHSPGFKQDVAKFDALILRDSKSVVNTLRTLHEDHDMSRLALFWSLSSFLRKEKVDNLETPPRQIHTFYQTGILGLLVELLADSNTYSLGSDLKERELGAHYSFLLIKSLLELLIFALAISGNFRRRYKSAIRDYVGKLPAFWSFIWKVLVPSGEFDADEDNDIEDEGRPNISVKFREYAILVSTRSFLLYHEIQGELPRISTNLPHVMFYIWQRCTQQEWRDICLEAVDQCLASGPHETHTERGAAFFSELLQIDNQAEQIEDNIMESLHDRDLSSSNALVITNFLSMLTKSPHFSFQNGYYELGSYINGLGLLCQRALCSRNAATYRDLHPQYSKEAIHQSIHLVREIVESADVGTAEAHDIVKAVKFVQVMSYFLPIVIRHGDHAEMIINDVVAIIRGYIRLT</sequence>
<gene>
    <name evidence="2" type="ORF">QCA50_007723</name>
</gene>
<dbReference type="EMBL" id="JASBNA010000009">
    <property type="protein sequence ID" value="KAK7689032.1"/>
    <property type="molecule type" value="Genomic_DNA"/>
</dbReference>
<evidence type="ECO:0000256" key="1">
    <source>
        <dbReference type="SAM" id="MobiDB-lite"/>
    </source>
</evidence>
<name>A0AAW0G9C8_9APHY</name>
<keyword evidence="3" id="KW-1185">Reference proteome</keyword>
<evidence type="ECO:0000313" key="3">
    <source>
        <dbReference type="Proteomes" id="UP001385951"/>
    </source>
</evidence>
<reference evidence="2 3" key="1">
    <citation type="submission" date="2022-09" db="EMBL/GenBank/DDBJ databases">
        <authorList>
            <person name="Palmer J.M."/>
        </authorList>
    </citation>
    <scope>NUCLEOTIDE SEQUENCE [LARGE SCALE GENOMIC DNA]</scope>
    <source>
        <strain evidence="2 3">DSM 7382</strain>
    </source>
</reference>
<evidence type="ECO:0000313" key="2">
    <source>
        <dbReference type="EMBL" id="KAK7689032.1"/>
    </source>
</evidence>